<protein>
    <recommendedName>
        <fullName evidence="8">BI1-like protein</fullName>
    </recommendedName>
</protein>
<evidence type="ECO:0000256" key="2">
    <source>
        <dbReference type="ARBA" id="ARBA00022692"/>
    </source>
</evidence>
<dbReference type="InterPro" id="IPR006214">
    <property type="entry name" value="Bax_inhibitor_1-related"/>
</dbReference>
<evidence type="ECO:0000313" key="6">
    <source>
        <dbReference type="EMBL" id="GKV19656.1"/>
    </source>
</evidence>
<feature type="transmembrane region" description="Helical" evidence="5">
    <location>
        <begin position="178"/>
        <end position="195"/>
    </location>
</feature>
<keyword evidence="2 5" id="KW-0812">Transmembrane</keyword>
<dbReference type="PANTHER" id="PTHR23291">
    <property type="entry name" value="BAX INHIBITOR-RELATED"/>
    <property type="match status" value="1"/>
</dbReference>
<evidence type="ECO:0000313" key="7">
    <source>
        <dbReference type="Proteomes" id="UP001054252"/>
    </source>
</evidence>
<gene>
    <name evidence="6" type="ORF">SLEP1_g29885</name>
</gene>
<feature type="transmembrane region" description="Helical" evidence="5">
    <location>
        <begin position="118"/>
        <end position="141"/>
    </location>
</feature>
<evidence type="ECO:0000256" key="3">
    <source>
        <dbReference type="ARBA" id="ARBA00022989"/>
    </source>
</evidence>
<comment type="similarity">
    <text evidence="5">Belongs to the BI1 family.</text>
</comment>
<sequence>MGKSDIESGESLHPVREEVVDLVWVFIRKVYCIISIQWLLTAAVAFSVAHFREIPKFVLHTRPGVAIYILSVVLMFVFMILPFVFDIAHPWNFLLLGLFTISFSFGVGLSCSFVKGKIIFEAIILMSVAAISLTLYTFWAVMRGHDFSFPGPFLLSSLNILVVYALIQVFLPLGKPTLVLYGVFAAIIFCGYILYDTNKLIKHCSKDDYIYASIRLYLDFVDDLFLSLIKLLLKSAAADDSCCSDAAGECCSCLVDACFSCSD</sequence>
<evidence type="ECO:0000256" key="4">
    <source>
        <dbReference type="ARBA" id="ARBA00023136"/>
    </source>
</evidence>
<organism evidence="6 7">
    <name type="scientific">Rubroshorea leprosula</name>
    <dbReference type="NCBI Taxonomy" id="152421"/>
    <lineage>
        <taxon>Eukaryota</taxon>
        <taxon>Viridiplantae</taxon>
        <taxon>Streptophyta</taxon>
        <taxon>Embryophyta</taxon>
        <taxon>Tracheophyta</taxon>
        <taxon>Spermatophyta</taxon>
        <taxon>Magnoliopsida</taxon>
        <taxon>eudicotyledons</taxon>
        <taxon>Gunneridae</taxon>
        <taxon>Pentapetalae</taxon>
        <taxon>rosids</taxon>
        <taxon>malvids</taxon>
        <taxon>Malvales</taxon>
        <taxon>Dipterocarpaceae</taxon>
        <taxon>Rubroshorea</taxon>
    </lineage>
</organism>
<feature type="transmembrane region" description="Helical" evidence="5">
    <location>
        <begin position="63"/>
        <end position="85"/>
    </location>
</feature>
<evidence type="ECO:0000256" key="1">
    <source>
        <dbReference type="ARBA" id="ARBA00004141"/>
    </source>
</evidence>
<dbReference type="PANTHER" id="PTHR23291:SF31">
    <property type="entry name" value="PROTEIN LIFEGUARD 4"/>
    <property type="match status" value="1"/>
</dbReference>
<dbReference type="Pfam" id="PF01027">
    <property type="entry name" value="Bax1-I"/>
    <property type="match status" value="1"/>
</dbReference>
<evidence type="ECO:0000256" key="5">
    <source>
        <dbReference type="RuleBase" id="RU004379"/>
    </source>
</evidence>
<name>A0AAV5K477_9ROSI</name>
<feature type="transmembrane region" description="Helical" evidence="5">
    <location>
        <begin position="26"/>
        <end position="51"/>
    </location>
</feature>
<keyword evidence="3 5" id="KW-1133">Transmembrane helix</keyword>
<dbReference type="Proteomes" id="UP001054252">
    <property type="component" value="Unassembled WGS sequence"/>
</dbReference>
<comment type="subcellular location">
    <subcellularLocation>
        <location evidence="1">Membrane</location>
        <topology evidence="1">Multi-pass membrane protein</topology>
    </subcellularLocation>
</comment>
<proteinExistence type="inferred from homology"/>
<evidence type="ECO:0008006" key="8">
    <source>
        <dbReference type="Google" id="ProtNLM"/>
    </source>
</evidence>
<comment type="caution">
    <text evidence="6">The sequence shown here is derived from an EMBL/GenBank/DDBJ whole genome shotgun (WGS) entry which is preliminary data.</text>
</comment>
<keyword evidence="4 5" id="KW-0472">Membrane</keyword>
<feature type="transmembrane region" description="Helical" evidence="5">
    <location>
        <begin position="153"/>
        <end position="171"/>
    </location>
</feature>
<accession>A0AAV5K477</accession>
<reference evidence="6 7" key="1">
    <citation type="journal article" date="2021" name="Commun. Biol.">
        <title>The genome of Shorea leprosula (Dipterocarpaceae) highlights the ecological relevance of drought in aseasonal tropical rainforests.</title>
        <authorList>
            <person name="Ng K.K.S."/>
            <person name="Kobayashi M.J."/>
            <person name="Fawcett J.A."/>
            <person name="Hatakeyama M."/>
            <person name="Paape T."/>
            <person name="Ng C.H."/>
            <person name="Ang C.C."/>
            <person name="Tnah L.H."/>
            <person name="Lee C.T."/>
            <person name="Nishiyama T."/>
            <person name="Sese J."/>
            <person name="O'Brien M.J."/>
            <person name="Copetti D."/>
            <person name="Mohd Noor M.I."/>
            <person name="Ong R.C."/>
            <person name="Putra M."/>
            <person name="Sireger I.Z."/>
            <person name="Indrioko S."/>
            <person name="Kosugi Y."/>
            <person name="Izuno A."/>
            <person name="Isagi Y."/>
            <person name="Lee S.L."/>
            <person name="Shimizu K.K."/>
        </authorList>
    </citation>
    <scope>NUCLEOTIDE SEQUENCE [LARGE SCALE GENOMIC DNA]</scope>
    <source>
        <strain evidence="6">214</strain>
    </source>
</reference>
<dbReference type="GO" id="GO:0016020">
    <property type="term" value="C:membrane"/>
    <property type="evidence" value="ECO:0007669"/>
    <property type="project" value="UniProtKB-SubCell"/>
</dbReference>
<dbReference type="AlphaFoldDB" id="A0AAV5K477"/>
<keyword evidence="7" id="KW-1185">Reference proteome</keyword>
<dbReference type="EMBL" id="BPVZ01000053">
    <property type="protein sequence ID" value="GKV19656.1"/>
    <property type="molecule type" value="Genomic_DNA"/>
</dbReference>
<feature type="transmembrane region" description="Helical" evidence="5">
    <location>
        <begin position="91"/>
        <end position="111"/>
    </location>
</feature>